<dbReference type="InterPro" id="IPR058626">
    <property type="entry name" value="MdtA-like_b-barrel"/>
</dbReference>
<dbReference type="GO" id="GO:0030313">
    <property type="term" value="C:cell envelope"/>
    <property type="evidence" value="ECO:0007669"/>
    <property type="project" value="UniProtKB-SubCell"/>
</dbReference>
<keyword evidence="5" id="KW-1185">Reference proteome</keyword>
<sequence>MYKCPPFLIFVAFAILQACSKKKEAPAQGAYQLSLPVITVTPADYVGYDAFPATVEGVRTVPVMAKVAGYIDSVWVDEGDYVRKGQRLFVQESNALGESVAAAFAAIKTAKANVETAKIEVERLTPLVREKVVGPVQLLTAEASLQASIATYEQAKRDYESQLAMVDYTEVLSPVDGVVGPITWREGTLVGPSSTNAVMSLSAIDSVYIYFALSEQRILRIMNAIEGKTLNKKVQDMPRVRFEMANGKFYGDLGDVRSTTSDVNPMTGSVRLRATFQNPDGLLRNGSTGKIHVPKPYKQVLAVPEVVTFETQDQKKIFVVGPQGKLEERVIKIAGIVPGFFIVDGGLKSGEKVLAKGIIKVRPGMSIKPIPVKADSIAKAVKTVFN</sequence>
<geneLocation type="plasmid" evidence="4 5">
    <name>pFA2</name>
</geneLocation>
<gene>
    <name evidence="4" type="ORF">FUAX_42810</name>
</gene>
<dbReference type="AlphaFoldDB" id="A0AAU9CI75"/>
<proteinExistence type="inferred from homology"/>
<dbReference type="Proteomes" id="UP001348817">
    <property type="component" value="Plasmid pFA2"/>
</dbReference>
<keyword evidence="4" id="KW-0614">Plasmid</keyword>
<dbReference type="InterPro" id="IPR006143">
    <property type="entry name" value="RND_pump_MFP"/>
</dbReference>
<accession>A0AAU9CI75</accession>
<evidence type="ECO:0000259" key="2">
    <source>
        <dbReference type="Pfam" id="PF25917"/>
    </source>
</evidence>
<organism evidence="4 5">
    <name type="scientific">Fulvitalea axinellae</name>
    <dbReference type="NCBI Taxonomy" id="1182444"/>
    <lineage>
        <taxon>Bacteria</taxon>
        <taxon>Pseudomonadati</taxon>
        <taxon>Bacteroidota</taxon>
        <taxon>Cytophagia</taxon>
        <taxon>Cytophagales</taxon>
        <taxon>Persicobacteraceae</taxon>
        <taxon>Fulvitalea</taxon>
    </lineage>
</organism>
<protein>
    <submittedName>
        <fullName evidence="4">RND transporter</fullName>
    </submittedName>
</protein>
<evidence type="ECO:0000313" key="5">
    <source>
        <dbReference type="Proteomes" id="UP001348817"/>
    </source>
</evidence>
<evidence type="ECO:0000313" key="4">
    <source>
        <dbReference type="EMBL" id="BDD11849.1"/>
    </source>
</evidence>
<dbReference type="KEGG" id="fax:FUAX_42810"/>
<evidence type="ECO:0000259" key="3">
    <source>
        <dbReference type="Pfam" id="PF25944"/>
    </source>
</evidence>
<comment type="similarity">
    <text evidence="1">Belongs to the membrane fusion protein (MFP) (TC 8.A.1) family.</text>
</comment>
<dbReference type="NCBIfam" id="TIGR01730">
    <property type="entry name" value="RND_mfp"/>
    <property type="match status" value="1"/>
</dbReference>
<dbReference type="PANTHER" id="PTHR30158">
    <property type="entry name" value="ACRA/E-RELATED COMPONENT OF DRUG EFFLUX TRANSPORTER"/>
    <property type="match status" value="1"/>
</dbReference>
<name>A0AAU9CI75_9BACT</name>
<dbReference type="GO" id="GO:0046677">
    <property type="term" value="P:response to antibiotic"/>
    <property type="evidence" value="ECO:0007669"/>
    <property type="project" value="TreeGrafter"/>
</dbReference>
<dbReference type="PROSITE" id="PS51257">
    <property type="entry name" value="PROKAR_LIPOPROTEIN"/>
    <property type="match status" value="1"/>
</dbReference>
<dbReference type="Pfam" id="PF25917">
    <property type="entry name" value="BSH_RND"/>
    <property type="match status" value="1"/>
</dbReference>
<dbReference type="SUPFAM" id="SSF111369">
    <property type="entry name" value="HlyD-like secretion proteins"/>
    <property type="match status" value="1"/>
</dbReference>
<dbReference type="Gene3D" id="2.40.30.170">
    <property type="match status" value="1"/>
</dbReference>
<feature type="domain" description="Multidrug resistance protein MdtA-like beta-barrel" evidence="3">
    <location>
        <begin position="207"/>
        <end position="293"/>
    </location>
</feature>
<dbReference type="EMBL" id="AP025316">
    <property type="protein sequence ID" value="BDD11849.1"/>
    <property type="molecule type" value="Genomic_DNA"/>
</dbReference>
<dbReference type="InterPro" id="IPR058625">
    <property type="entry name" value="MdtA-like_BSH"/>
</dbReference>
<evidence type="ECO:0000256" key="1">
    <source>
        <dbReference type="ARBA" id="ARBA00009477"/>
    </source>
</evidence>
<dbReference type="GO" id="GO:0022857">
    <property type="term" value="F:transmembrane transporter activity"/>
    <property type="evidence" value="ECO:0007669"/>
    <property type="project" value="InterPro"/>
</dbReference>
<dbReference type="Pfam" id="PF25944">
    <property type="entry name" value="Beta-barrel_RND"/>
    <property type="match status" value="1"/>
</dbReference>
<dbReference type="Gene3D" id="2.40.50.100">
    <property type="match status" value="1"/>
</dbReference>
<dbReference type="Gene3D" id="1.10.287.470">
    <property type="entry name" value="Helix hairpin bin"/>
    <property type="match status" value="1"/>
</dbReference>
<dbReference type="PANTHER" id="PTHR30158:SF23">
    <property type="entry name" value="MULTIDRUG RESISTANCE PROTEIN MEXA"/>
    <property type="match status" value="1"/>
</dbReference>
<dbReference type="Gene3D" id="2.40.420.20">
    <property type="match status" value="1"/>
</dbReference>
<feature type="domain" description="Multidrug resistance protein MdtA-like barrel-sandwich hybrid" evidence="2">
    <location>
        <begin position="59"/>
        <end position="197"/>
    </location>
</feature>
<reference evidence="4 5" key="1">
    <citation type="submission" date="2021-12" db="EMBL/GenBank/DDBJ databases">
        <title>Genome sequencing of bacteria with rrn-lacking chromosome and rrn-plasmid.</title>
        <authorList>
            <person name="Anda M."/>
            <person name="Iwasaki W."/>
        </authorList>
    </citation>
    <scope>NUCLEOTIDE SEQUENCE [LARGE SCALE GENOMIC DNA]</scope>
    <source>
        <strain evidence="4 5">DSM 100852</strain>
        <plasmid evidence="4 5">pFA2</plasmid>
    </source>
</reference>
<dbReference type="RefSeq" id="WP_338395251.1">
    <property type="nucleotide sequence ID" value="NZ_AP025316.1"/>
</dbReference>
<dbReference type="GO" id="GO:0005886">
    <property type="term" value="C:plasma membrane"/>
    <property type="evidence" value="ECO:0007669"/>
    <property type="project" value="TreeGrafter"/>
</dbReference>